<reference evidence="2" key="1">
    <citation type="submission" date="2021-05" db="EMBL/GenBank/DDBJ databases">
        <authorList>
            <person name="Alioto T."/>
            <person name="Alioto T."/>
            <person name="Gomez Garrido J."/>
        </authorList>
    </citation>
    <scope>NUCLEOTIDE SEQUENCE</scope>
</reference>
<proteinExistence type="predicted"/>
<organism evidence="2">
    <name type="scientific">Cacopsylla melanoneura</name>
    <dbReference type="NCBI Taxonomy" id="428564"/>
    <lineage>
        <taxon>Eukaryota</taxon>
        <taxon>Metazoa</taxon>
        <taxon>Ecdysozoa</taxon>
        <taxon>Arthropoda</taxon>
        <taxon>Hexapoda</taxon>
        <taxon>Insecta</taxon>
        <taxon>Pterygota</taxon>
        <taxon>Neoptera</taxon>
        <taxon>Paraneoptera</taxon>
        <taxon>Hemiptera</taxon>
        <taxon>Sternorrhyncha</taxon>
        <taxon>Psylloidea</taxon>
        <taxon>Psyllidae</taxon>
        <taxon>Psyllinae</taxon>
        <taxon>Cacopsylla</taxon>
    </lineage>
</organism>
<feature type="signal peptide" evidence="1">
    <location>
        <begin position="1"/>
        <end position="28"/>
    </location>
</feature>
<dbReference type="EMBL" id="HBUF01225307">
    <property type="protein sequence ID" value="CAG6671136.1"/>
    <property type="molecule type" value="Transcribed_RNA"/>
</dbReference>
<dbReference type="AlphaFoldDB" id="A0A8D8MES7"/>
<name>A0A8D8MES7_9HEMI</name>
<dbReference type="EMBL" id="HBUF01051437">
    <property type="protein sequence ID" value="CAG6621962.1"/>
    <property type="molecule type" value="Transcribed_RNA"/>
</dbReference>
<feature type="chain" id="PRO_5035703347" evidence="1">
    <location>
        <begin position="29"/>
        <end position="138"/>
    </location>
</feature>
<accession>A0A8D8MES7</accession>
<evidence type="ECO:0000256" key="1">
    <source>
        <dbReference type="SAM" id="SignalP"/>
    </source>
</evidence>
<protein>
    <submittedName>
        <fullName evidence="2">Uncharacterized protein</fullName>
    </submittedName>
</protein>
<evidence type="ECO:0000313" key="2">
    <source>
        <dbReference type="EMBL" id="CAG6621961.1"/>
    </source>
</evidence>
<keyword evidence="1" id="KW-0732">Signal</keyword>
<dbReference type="EMBL" id="HBUF01051436">
    <property type="protein sequence ID" value="CAG6621961.1"/>
    <property type="molecule type" value="Transcribed_RNA"/>
</dbReference>
<sequence>MLVNFQFLLFSIQMIGALFLTFLSCSAGDDDENTIDWSEFDPYTDTKYNFTPFLNRNLCADSKTGCTKELHDFILKTTDNGTAETIRASCEQDPVLKVTVCWLRQKFSKNLVKKRTKYELQFWYDVTMKKSRARFAFP</sequence>
<dbReference type="EMBL" id="HBUF01225305">
    <property type="protein sequence ID" value="CAG6671134.1"/>
    <property type="molecule type" value="Transcribed_RNA"/>
</dbReference>